<evidence type="ECO:0000256" key="13">
    <source>
        <dbReference type="RuleBase" id="RU361194"/>
    </source>
</evidence>
<keyword evidence="8 11" id="KW-0539">Nucleus</keyword>
<keyword evidence="6" id="KW-0010">Activator</keyword>
<comment type="subcellular location">
    <subcellularLocation>
        <location evidence="1 11 12">Nucleus</location>
    </subcellularLocation>
</comment>
<dbReference type="InterPro" id="IPR045703">
    <property type="entry name" value="POU2F1_C"/>
</dbReference>
<feature type="compositionally biased region" description="Low complexity" evidence="14">
    <location>
        <begin position="564"/>
        <end position="577"/>
    </location>
</feature>
<dbReference type="PANTHER" id="PTHR11636:SF46">
    <property type="entry name" value="POU DOMAIN, CLASS 2, TRANSCRIPTION FACTOR 2"/>
    <property type="match status" value="1"/>
</dbReference>
<dbReference type="InParanoid" id="G5AZQ9"/>
<dbReference type="Gene3D" id="1.10.260.40">
    <property type="entry name" value="lambda repressor-like DNA-binding domains"/>
    <property type="match status" value="1"/>
</dbReference>
<dbReference type="FunFam" id="1.10.260.40:FF:000001">
    <property type="entry name" value="POU domain protein"/>
    <property type="match status" value="1"/>
</dbReference>
<dbReference type="InterPro" id="IPR009057">
    <property type="entry name" value="Homeodomain-like_sf"/>
</dbReference>
<feature type="domain" description="POU-specific" evidence="16">
    <location>
        <begin position="484"/>
        <end position="558"/>
    </location>
</feature>
<feature type="DNA-binding region" description="Homeobox" evidence="11">
    <location>
        <begin position="586"/>
        <end position="645"/>
    </location>
</feature>
<dbReference type="InterPro" id="IPR017970">
    <property type="entry name" value="Homeobox_CS"/>
</dbReference>
<comment type="function">
    <text evidence="9">Transcription factor that binds to the octamer motif (5'-ATTTGCAT-3') and activates the promoters of the genes for some small nuclear RNAs (snRNA) and of genes such as those for histone H2B and immunoglobulins. Modulates transcription transactivation by NR3C1, AR and PGR.</text>
</comment>
<dbReference type="InterPro" id="IPR000972">
    <property type="entry name" value="TF_octamer"/>
</dbReference>
<feature type="compositionally biased region" description="Basic and acidic residues" evidence="14">
    <location>
        <begin position="60"/>
        <end position="72"/>
    </location>
</feature>
<evidence type="ECO:0000256" key="11">
    <source>
        <dbReference type="PROSITE-ProRule" id="PRU00108"/>
    </source>
</evidence>
<dbReference type="GO" id="GO:0000981">
    <property type="term" value="F:DNA-binding transcription factor activity, RNA polymerase II-specific"/>
    <property type="evidence" value="ECO:0007669"/>
    <property type="project" value="InterPro"/>
</dbReference>
<dbReference type="Pfam" id="PF19536">
    <property type="entry name" value="POU2F1_C"/>
    <property type="match status" value="1"/>
</dbReference>
<evidence type="ECO:0000313" key="18">
    <source>
        <dbReference type="Proteomes" id="UP000006813"/>
    </source>
</evidence>
<feature type="compositionally biased region" description="Low complexity" evidence="14">
    <location>
        <begin position="271"/>
        <end position="292"/>
    </location>
</feature>
<dbReference type="GO" id="GO:0000978">
    <property type="term" value="F:RNA polymerase II cis-regulatory region sequence-specific DNA binding"/>
    <property type="evidence" value="ECO:0007669"/>
    <property type="project" value="TreeGrafter"/>
</dbReference>
<dbReference type="eggNOG" id="KOG3802">
    <property type="taxonomic scope" value="Eukaryota"/>
</dbReference>
<evidence type="ECO:0000256" key="5">
    <source>
        <dbReference type="ARBA" id="ARBA00023155"/>
    </source>
</evidence>
<dbReference type="Gene3D" id="1.10.10.60">
    <property type="entry name" value="Homeodomain-like"/>
    <property type="match status" value="1"/>
</dbReference>
<dbReference type="CDD" id="cd00086">
    <property type="entry name" value="homeodomain"/>
    <property type="match status" value="1"/>
</dbReference>
<dbReference type="PROSITE" id="PS00027">
    <property type="entry name" value="HOMEOBOX_1"/>
    <property type="match status" value="1"/>
</dbReference>
<dbReference type="PRINTS" id="PR00029">
    <property type="entry name" value="OCTAMER"/>
</dbReference>
<feature type="region of interest" description="Disordered" evidence="14">
    <location>
        <begin position="271"/>
        <end position="314"/>
    </location>
</feature>
<evidence type="ECO:0000256" key="2">
    <source>
        <dbReference type="ARBA" id="ARBA00008879"/>
    </source>
</evidence>
<dbReference type="Pfam" id="PF00046">
    <property type="entry name" value="Homeodomain"/>
    <property type="match status" value="1"/>
</dbReference>
<dbReference type="InterPro" id="IPR001356">
    <property type="entry name" value="HD"/>
</dbReference>
<dbReference type="EMBL" id="JH167692">
    <property type="protein sequence ID" value="EHB02520.1"/>
    <property type="molecule type" value="Genomic_DNA"/>
</dbReference>
<dbReference type="Proteomes" id="UP000006813">
    <property type="component" value="Unassembled WGS sequence"/>
</dbReference>
<gene>
    <name evidence="17" type="ORF">GW7_15427</name>
</gene>
<evidence type="ECO:0000256" key="8">
    <source>
        <dbReference type="ARBA" id="ARBA00023242"/>
    </source>
</evidence>
<dbReference type="AlphaFoldDB" id="G5AZQ9"/>
<dbReference type="Pfam" id="PF00157">
    <property type="entry name" value="Pou"/>
    <property type="match status" value="1"/>
</dbReference>
<evidence type="ECO:0000256" key="9">
    <source>
        <dbReference type="ARBA" id="ARBA00024760"/>
    </source>
</evidence>
<feature type="compositionally biased region" description="Pro residues" evidence="14">
    <location>
        <begin position="199"/>
        <end position="209"/>
    </location>
</feature>
<feature type="compositionally biased region" description="Basic and acidic residues" evidence="14">
    <location>
        <begin position="11"/>
        <end position="23"/>
    </location>
</feature>
<dbReference type="PANTHER" id="PTHR11636">
    <property type="entry name" value="POU DOMAIN"/>
    <property type="match status" value="1"/>
</dbReference>
<dbReference type="FunFam" id="1.10.10.60:FF:000005">
    <property type="entry name" value="POU domain protein"/>
    <property type="match status" value="1"/>
</dbReference>
<evidence type="ECO:0000256" key="3">
    <source>
        <dbReference type="ARBA" id="ARBA00023015"/>
    </source>
</evidence>
<sequence length="871" mass="90353">MGQTQAMRTTQEVRKRDSVEQGDQRGSLEAPGGFTASDLGRGEEDEGSSLWRAFVCASREAPDRENRSEKGKPAGKQPGNPVPPSTGAALGPRICLVTDFLPSPAKASTHHPYCHCPCHCFLPGWPQTPYLWTEIRMSKPLEAEKQGLDSPSEHTDTERNGPDTNHQNPKNKASPFSVSPAGPGTKIKAEDPSGDSGPAAPPPPQPAQPHLPQAQLMLTGSQLAGLTALMPAQQQLLLQQAQAQLLAAAVQQSSAAAAANAAAAAAAASSSTSSSSSSSSSASSSTSQPPASSGGGDLPPPQPASQPPGTPQLTLSQPIQLTAQDIQQLLQLQQLVLVPGHHLQTPAQFLLPQAQQSQPGLLPTPNLFQLPQQTQGALLTSQPRAGLPTQDIQQLLQLQQLVLVPGHHLQTPAQFLLPQAQQSQPGLLPTPNLFQLPQQTQGALLTSQPRAGLPTQAVTRPTLPDPHFSYPQPPKCLEPPSHPEEPSDLEELEQFARTFKQRRIKLGFTQGDVGLAMGKLYGNDFSQTTISRFEALNLSFKNMCKLKPLLEKWLNDAETMSVDSSLPSPNQLSSPSLGFDGLPGRRRKKRTSIETNVRFALEKSFLANQKPTSEEILLIAEQLHMEKEVIRVWFCNRRQKEKRINPCSAAPMLPSPGKPANYSPHLVTPQGGAGTLPLSQASSSLSTTVTTLSSAVGTLHPSRTAGGGGGGGGAAPPLNSIPCSHSAIGLSGLTPSTGSTMVGLSSGLSPALMSNNPLATIQALASGGTLPLTSLDGSGNLVLGAASAAPGSPSLVTSPLFLNHAGLPLLSAPPGVGLVSAAAAAVAASISSKSPGLSSSSSSSSSSSTCSEAAAQTPAGPGGPEAGSKPE</sequence>
<dbReference type="SUPFAM" id="SSF47413">
    <property type="entry name" value="lambda repressor-like DNA-binding domains"/>
    <property type="match status" value="1"/>
</dbReference>
<evidence type="ECO:0000256" key="7">
    <source>
        <dbReference type="ARBA" id="ARBA00023163"/>
    </source>
</evidence>
<evidence type="ECO:0000259" key="16">
    <source>
        <dbReference type="PROSITE" id="PS51179"/>
    </source>
</evidence>
<dbReference type="SMART" id="SM00389">
    <property type="entry name" value="HOX"/>
    <property type="match status" value="1"/>
</dbReference>
<feature type="compositionally biased region" description="Low complexity" evidence="14">
    <location>
        <begin position="832"/>
        <end position="859"/>
    </location>
</feature>
<evidence type="ECO:0000256" key="4">
    <source>
        <dbReference type="ARBA" id="ARBA00023125"/>
    </source>
</evidence>
<evidence type="ECO:0000256" key="12">
    <source>
        <dbReference type="RuleBase" id="RU000682"/>
    </source>
</evidence>
<comment type="similarity">
    <text evidence="2">Belongs to the POU transcription factor family. Class-2 subfamily.</text>
</comment>
<keyword evidence="3" id="KW-0805">Transcription regulation</keyword>
<feature type="compositionally biased region" description="Pro residues" evidence="14">
    <location>
        <begin position="298"/>
        <end position="310"/>
    </location>
</feature>
<name>G5AZQ9_HETGA</name>
<dbReference type="SUPFAM" id="SSF46689">
    <property type="entry name" value="Homeodomain-like"/>
    <property type="match status" value="1"/>
</dbReference>
<feature type="region of interest" description="Disordered" evidence="14">
    <location>
        <begin position="1"/>
        <end position="87"/>
    </location>
</feature>
<dbReference type="InterPro" id="IPR013847">
    <property type="entry name" value="POU"/>
</dbReference>
<dbReference type="GO" id="GO:0005634">
    <property type="term" value="C:nucleus"/>
    <property type="evidence" value="ECO:0007669"/>
    <property type="project" value="UniProtKB-SubCell"/>
</dbReference>
<dbReference type="InterPro" id="IPR010982">
    <property type="entry name" value="Lambda_DNA-bd_dom_sf"/>
</dbReference>
<dbReference type="PROSITE" id="PS00465">
    <property type="entry name" value="POU_2"/>
    <property type="match status" value="1"/>
</dbReference>
<dbReference type="InterPro" id="IPR000327">
    <property type="entry name" value="POU_dom"/>
</dbReference>
<dbReference type="InterPro" id="IPR050255">
    <property type="entry name" value="POU_domain_TF"/>
</dbReference>
<evidence type="ECO:0000256" key="6">
    <source>
        <dbReference type="ARBA" id="ARBA00023159"/>
    </source>
</evidence>
<reference evidence="17 18" key="1">
    <citation type="journal article" date="2011" name="Nature">
        <title>Genome sequencing reveals insights into physiology and longevity of the naked mole rat.</title>
        <authorList>
            <person name="Kim E.B."/>
            <person name="Fang X."/>
            <person name="Fushan A.A."/>
            <person name="Huang Z."/>
            <person name="Lobanov A.V."/>
            <person name="Han L."/>
            <person name="Marino S.M."/>
            <person name="Sun X."/>
            <person name="Turanov A.A."/>
            <person name="Yang P."/>
            <person name="Yim S.H."/>
            <person name="Zhao X."/>
            <person name="Kasaikina M.V."/>
            <person name="Stoletzki N."/>
            <person name="Peng C."/>
            <person name="Polak P."/>
            <person name="Xiong Z."/>
            <person name="Kiezun A."/>
            <person name="Zhu Y."/>
            <person name="Chen Y."/>
            <person name="Kryukov G.V."/>
            <person name="Zhang Q."/>
            <person name="Peshkin L."/>
            <person name="Yang L."/>
            <person name="Bronson R.T."/>
            <person name="Buffenstein R."/>
            <person name="Wang B."/>
            <person name="Han C."/>
            <person name="Li Q."/>
            <person name="Chen L."/>
            <person name="Zhao W."/>
            <person name="Sunyaev S.R."/>
            <person name="Park T.J."/>
            <person name="Zhang G."/>
            <person name="Wang J."/>
            <person name="Gladyshev V.N."/>
        </authorList>
    </citation>
    <scope>NUCLEOTIDE SEQUENCE [LARGE SCALE GENOMIC DNA]</scope>
</reference>
<dbReference type="SMART" id="SM00352">
    <property type="entry name" value="POU"/>
    <property type="match status" value="1"/>
</dbReference>
<keyword evidence="7 13" id="KW-0804">Transcription</keyword>
<dbReference type="PROSITE" id="PS51179">
    <property type="entry name" value="POU_3"/>
    <property type="match status" value="1"/>
</dbReference>
<evidence type="ECO:0000313" key="17">
    <source>
        <dbReference type="EMBL" id="EHB02520.1"/>
    </source>
</evidence>
<organism evidence="17 18">
    <name type="scientific">Heterocephalus glaber</name>
    <name type="common">Naked mole rat</name>
    <dbReference type="NCBI Taxonomy" id="10181"/>
    <lineage>
        <taxon>Eukaryota</taxon>
        <taxon>Metazoa</taxon>
        <taxon>Chordata</taxon>
        <taxon>Craniata</taxon>
        <taxon>Vertebrata</taxon>
        <taxon>Euteleostomi</taxon>
        <taxon>Mammalia</taxon>
        <taxon>Eutheria</taxon>
        <taxon>Euarchontoglires</taxon>
        <taxon>Glires</taxon>
        <taxon>Rodentia</taxon>
        <taxon>Hystricomorpha</taxon>
        <taxon>Bathyergidae</taxon>
        <taxon>Heterocephalus</taxon>
    </lineage>
</organism>
<protein>
    <recommendedName>
        <fullName evidence="13">POU domain protein</fullName>
    </recommendedName>
</protein>
<feature type="compositionally biased region" description="Polar residues" evidence="14">
    <location>
        <begin position="1"/>
        <end position="10"/>
    </location>
</feature>
<feature type="domain" description="Homeobox" evidence="15">
    <location>
        <begin position="584"/>
        <end position="644"/>
    </location>
</feature>
<dbReference type="PROSITE" id="PS00035">
    <property type="entry name" value="POU_1"/>
    <property type="match status" value="1"/>
</dbReference>
<feature type="compositionally biased region" description="Polar residues" evidence="14">
    <location>
        <begin position="162"/>
        <end position="177"/>
    </location>
</feature>
<evidence type="ECO:0000259" key="15">
    <source>
        <dbReference type="PROSITE" id="PS50071"/>
    </source>
</evidence>
<accession>G5AZQ9</accession>
<evidence type="ECO:0000256" key="10">
    <source>
        <dbReference type="ARBA" id="ARBA00046969"/>
    </source>
</evidence>
<feature type="region of interest" description="Disordered" evidence="14">
    <location>
        <begin position="461"/>
        <end position="487"/>
    </location>
</feature>
<dbReference type="STRING" id="10181.G5AZQ9"/>
<dbReference type="FunCoup" id="G5AZQ9">
    <property type="interactions" value="1589"/>
</dbReference>
<evidence type="ECO:0000256" key="14">
    <source>
        <dbReference type="SAM" id="MobiDB-lite"/>
    </source>
</evidence>
<proteinExistence type="inferred from homology"/>
<keyword evidence="4 11" id="KW-0238">DNA-binding</keyword>
<dbReference type="PRINTS" id="PR00028">
    <property type="entry name" value="POUDOMAIN"/>
</dbReference>
<comment type="subunit">
    <text evidence="10">Interacts with POU2AF1; the interaction increases POU2F1 transactivation activity. Interacts with NR3C1, AR, PGR and HCFC1.</text>
</comment>
<feature type="region of interest" description="Disordered" evidence="14">
    <location>
        <begin position="143"/>
        <end position="211"/>
    </location>
</feature>
<keyword evidence="5 11" id="KW-0371">Homeobox</keyword>
<feature type="region of interest" description="Disordered" evidence="14">
    <location>
        <begin position="646"/>
        <end position="680"/>
    </location>
</feature>
<feature type="region of interest" description="Disordered" evidence="14">
    <location>
        <begin position="832"/>
        <end position="871"/>
    </location>
</feature>
<evidence type="ECO:0000256" key="1">
    <source>
        <dbReference type="ARBA" id="ARBA00004123"/>
    </source>
</evidence>
<dbReference type="PROSITE" id="PS50071">
    <property type="entry name" value="HOMEOBOX_2"/>
    <property type="match status" value="1"/>
</dbReference>
<feature type="region of interest" description="Disordered" evidence="14">
    <location>
        <begin position="564"/>
        <end position="587"/>
    </location>
</feature>
<feature type="compositionally biased region" description="Basic and acidic residues" evidence="14">
    <location>
        <begin position="143"/>
        <end position="161"/>
    </location>
</feature>